<feature type="domain" description="LTD" evidence="2">
    <location>
        <begin position="277"/>
        <end position="401"/>
    </location>
</feature>
<sequence length="466" mass="45501">MITSVGATQTTTSTTSGEPTTTAEPTTDATTGSATDESETNTTTSTSTDASTTTGTSSGAAESCEDGEQNGSETDVDCGGPACPGCVDGSACVADTDCAGMSCVDAVCGPPAATCDDAVHNGSETDVDCGGADCPACGESQACAEAVDCASQSCVGGSCAAPACDDDVENGEETAVDCGGPECEPCGDALGCEVADDCKSGVCDGGLCAIPLCNDGAKNGDETDVDCGGQHCDPCDDGLACEVDGDCVGDDCTGGICVGASCDDGVKNGGETGVDCGGPDCAPCGTVGLVINEVDYDQPGNDTAEFIELLNTSGAPIDLSNHAVVLVNGANNSTYATINLAGTLAAGQYLVLAHANFVVPAPALKVTITSGIVQNGGTSPDGIALVDKSAKKLVDALSYDGPITAVNIAGIGTVSLVEGTPLPGNVIDDAASAGSLARLPNGQDSNNAASDWKFTKKPTPAAANLP</sequence>
<feature type="region of interest" description="Disordered" evidence="1">
    <location>
        <begin position="1"/>
        <end position="71"/>
    </location>
</feature>
<dbReference type="InterPro" id="IPR001322">
    <property type="entry name" value="Lamin_tail_dom"/>
</dbReference>
<gene>
    <name evidence="3" type="ORF">OV079_07430</name>
</gene>
<organism evidence="3 4">
    <name type="scientific">Nannocystis pusilla</name>
    <dbReference type="NCBI Taxonomy" id="889268"/>
    <lineage>
        <taxon>Bacteria</taxon>
        <taxon>Pseudomonadati</taxon>
        <taxon>Myxococcota</taxon>
        <taxon>Polyangia</taxon>
        <taxon>Nannocystales</taxon>
        <taxon>Nannocystaceae</taxon>
        <taxon>Nannocystis</taxon>
    </lineage>
</organism>
<dbReference type="SUPFAM" id="SSF74853">
    <property type="entry name" value="Lamin A/C globular tail domain"/>
    <property type="match status" value="1"/>
</dbReference>
<feature type="compositionally biased region" description="Low complexity" evidence="1">
    <location>
        <begin position="1"/>
        <end position="62"/>
    </location>
</feature>
<evidence type="ECO:0000259" key="2">
    <source>
        <dbReference type="PROSITE" id="PS51841"/>
    </source>
</evidence>
<dbReference type="Pfam" id="PF00932">
    <property type="entry name" value="LTD"/>
    <property type="match status" value="1"/>
</dbReference>
<dbReference type="InterPro" id="IPR036415">
    <property type="entry name" value="Lamin_tail_dom_sf"/>
</dbReference>
<evidence type="ECO:0000313" key="4">
    <source>
        <dbReference type="Proteomes" id="UP001150924"/>
    </source>
</evidence>
<comment type="caution">
    <text evidence="3">The sequence shown here is derived from an EMBL/GenBank/DDBJ whole genome shotgun (WGS) entry which is preliminary data.</text>
</comment>
<proteinExistence type="predicted"/>
<feature type="region of interest" description="Disordered" evidence="1">
    <location>
        <begin position="437"/>
        <end position="466"/>
    </location>
</feature>
<name>A0A9X3EKM8_9BACT</name>
<evidence type="ECO:0000313" key="3">
    <source>
        <dbReference type="EMBL" id="MCY1005405.1"/>
    </source>
</evidence>
<dbReference type="RefSeq" id="WP_267767077.1">
    <property type="nucleotide sequence ID" value="NZ_JAPNKE010000002.1"/>
</dbReference>
<dbReference type="AlphaFoldDB" id="A0A9X3EKM8"/>
<reference evidence="3" key="1">
    <citation type="submission" date="2022-11" db="EMBL/GenBank/DDBJ databases">
        <title>Minimal conservation of predation-associated metabolite biosynthetic gene clusters underscores biosynthetic potential of Myxococcota including descriptions for ten novel species: Archangium lansinium sp. nov., Myxococcus landrumus sp. nov., Nannocystis bai.</title>
        <authorList>
            <person name="Ahearne A."/>
            <person name="Stevens C."/>
            <person name="Phillips K."/>
        </authorList>
    </citation>
    <scope>NUCLEOTIDE SEQUENCE</scope>
    <source>
        <strain evidence="3">Na p29</strain>
    </source>
</reference>
<dbReference type="PANTHER" id="PTHR37397:SF1">
    <property type="entry name" value="LTD DOMAIN-CONTAINING PROTEIN"/>
    <property type="match status" value="1"/>
</dbReference>
<dbReference type="EMBL" id="JAPNKE010000002">
    <property type="protein sequence ID" value="MCY1005405.1"/>
    <property type="molecule type" value="Genomic_DNA"/>
</dbReference>
<dbReference type="PANTHER" id="PTHR37397">
    <property type="entry name" value="SI:CH211-183D21.1"/>
    <property type="match status" value="1"/>
</dbReference>
<evidence type="ECO:0000256" key="1">
    <source>
        <dbReference type="SAM" id="MobiDB-lite"/>
    </source>
</evidence>
<accession>A0A9X3EKM8</accession>
<keyword evidence="4" id="KW-1185">Reference proteome</keyword>
<dbReference type="PROSITE" id="PS51841">
    <property type="entry name" value="LTD"/>
    <property type="match status" value="1"/>
</dbReference>
<protein>
    <submittedName>
        <fullName evidence="3">Lamin tail domain-containing protein</fullName>
    </submittedName>
</protein>
<dbReference type="Proteomes" id="UP001150924">
    <property type="component" value="Unassembled WGS sequence"/>
</dbReference>